<dbReference type="EMBL" id="JANBPW010000958">
    <property type="protein sequence ID" value="KAJ1947126.1"/>
    <property type="molecule type" value="Genomic_DNA"/>
</dbReference>
<keyword evidence="2" id="KW-1185">Reference proteome</keyword>
<organism evidence="1 2">
    <name type="scientific">Linderina macrospora</name>
    <dbReference type="NCBI Taxonomy" id="4868"/>
    <lineage>
        <taxon>Eukaryota</taxon>
        <taxon>Fungi</taxon>
        <taxon>Fungi incertae sedis</taxon>
        <taxon>Zoopagomycota</taxon>
        <taxon>Kickxellomycotina</taxon>
        <taxon>Kickxellomycetes</taxon>
        <taxon>Kickxellales</taxon>
        <taxon>Kickxellaceae</taxon>
        <taxon>Linderina</taxon>
    </lineage>
</organism>
<accession>A0ACC1JCM3</accession>
<evidence type="ECO:0000313" key="1">
    <source>
        <dbReference type="EMBL" id="KAJ1947126.1"/>
    </source>
</evidence>
<protein>
    <submittedName>
        <fullName evidence="1">Uncharacterized protein</fullName>
    </submittedName>
</protein>
<dbReference type="Proteomes" id="UP001150603">
    <property type="component" value="Unassembled WGS sequence"/>
</dbReference>
<evidence type="ECO:0000313" key="2">
    <source>
        <dbReference type="Proteomes" id="UP001150603"/>
    </source>
</evidence>
<gene>
    <name evidence="1" type="ORF">FBU59_001909</name>
</gene>
<sequence length="399" mass="44795">MGKGKTASKAPGSWLKSAAEEPTTTTKHKAKHKRLKTMAELADKHQLYQQAVQKPRKEVRNLDTIYRKLCARHLDHATKKQSVSLDSTESADSGLDEDPLHGHRRHALTMREDFCGTAVLCAEWVRADSTPERCAYGVDIDKSVVDYAMEHTVGGVGHHESSLGSRIKLLCADVMAVKGVGSTDEEVSGLCVPRVDIIASLNYAMCYFHQRRDLIRYLKHSLENLNDFGLLFCDIFGGMEATKSGISNVRDLGNFKYYFNQHSYDLMSNTIRFSLGFKMRDGSVLKNCFSYEFRVYTISDLKEAMLEAGFDDVSVWISPRNKDSGDDSDEDDRARDIDEESDGESGASEDEEEDARDDDQDHGHAGHSGFEAFTEMKTRMEMPYAFNAYVVGIKLPKTH</sequence>
<reference evidence="1" key="1">
    <citation type="submission" date="2022-07" db="EMBL/GenBank/DDBJ databases">
        <title>Phylogenomic reconstructions and comparative analyses of Kickxellomycotina fungi.</title>
        <authorList>
            <person name="Reynolds N.K."/>
            <person name="Stajich J.E."/>
            <person name="Barry K."/>
            <person name="Grigoriev I.V."/>
            <person name="Crous P."/>
            <person name="Smith M.E."/>
        </authorList>
    </citation>
    <scope>NUCLEOTIDE SEQUENCE</scope>
    <source>
        <strain evidence="1">NRRL 5244</strain>
    </source>
</reference>
<proteinExistence type="predicted"/>
<comment type="caution">
    <text evidence="1">The sequence shown here is derived from an EMBL/GenBank/DDBJ whole genome shotgun (WGS) entry which is preliminary data.</text>
</comment>
<name>A0ACC1JCM3_9FUNG</name>